<organism evidence="5 6">
    <name type="scientific">Mycolicibacterium holsaticum</name>
    <dbReference type="NCBI Taxonomy" id="152142"/>
    <lineage>
        <taxon>Bacteria</taxon>
        <taxon>Bacillati</taxon>
        <taxon>Actinomycetota</taxon>
        <taxon>Actinomycetes</taxon>
        <taxon>Mycobacteriales</taxon>
        <taxon>Mycobacteriaceae</taxon>
        <taxon>Mycolicibacterium</taxon>
    </lineage>
</organism>
<protein>
    <submittedName>
        <fullName evidence="5">Mammalian cell entry protein</fullName>
    </submittedName>
</protein>
<keyword evidence="2" id="KW-0812">Transmembrane</keyword>
<reference evidence="6" key="1">
    <citation type="submission" date="2016-09" db="EMBL/GenBank/DDBJ databases">
        <authorList>
            <person name="Greninger A.L."/>
            <person name="Jerome K.R."/>
            <person name="Mcnair B."/>
            <person name="Wallis C."/>
            <person name="Fang F."/>
        </authorList>
    </citation>
    <scope>NUCLEOTIDE SEQUENCE [LARGE SCALE GENOMIC DNA]</scope>
    <source>
        <strain evidence="6">M7</strain>
    </source>
</reference>
<dbReference type="Pfam" id="PF11887">
    <property type="entry name" value="Mce4_CUP1"/>
    <property type="match status" value="1"/>
</dbReference>
<proteinExistence type="predicted"/>
<dbReference type="EMBL" id="MIGZ01000041">
    <property type="protein sequence ID" value="ODQ94381.1"/>
    <property type="molecule type" value="Genomic_DNA"/>
</dbReference>
<feature type="transmembrane region" description="Helical" evidence="2">
    <location>
        <begin position="12"/>
        <end position="30"/>
    </location>
</feature>
<dbReference type="Pfam" id="PF02470">
    <property type="entry name" value="MlaD"/>
    <property type="match status" value="1"/>
</dbReference>
<dbReference type="Proteomes" id="UP000094243">
    <property type="component" value="Unassembled WGS sequence"/>
</dbReference>
<evidence type="ECO:0000313" key="6">
    <source>
        <dbReference type="Proteomes" id="UP000094243"/>
    </source>
</evidence>
<gene>
    <name evidence="5" type="ORF">BHQ17_09345</name>
</gene>
<accession>A0A1E3RX32</accession>
<dbReference type="AlphaFoldDB" id="A0A1E3RX32"/>
<keyword evidence="2" id="KW-1133">Transmembrane helix</keyword>
<feature type="domain" description="Mammalian cell entry C-terminal" evidence="4">
    <location>
        <begin position="120"/>
        <end position="293"/>
    </location>
</feature>
<dbReference type="InterPro" id="IPR003399">
    <property type="entry name" value="Mce/MlaD"/>
</dbReference>
<dbReference type="InterPro" id="IPR052336">
    <property type="entry name" value="MlaD_Phospholipid_Transporter"/>
</dbReference>
<name>A0A1E3RX32_9MYCO</name>
<feature type="domain" description="Mce/MlaD" evidence="3">
    <location>
        <begin position="41"/>
        <end position="115"/>
    </location>
</feature>
<feature type="region of interest" description="Disordered" evidence="1">
    <location>
        <begin position="409"/>
        <end position="429"/>
    </location>
</feature>
<dbReference type="InterPro" id="IPR005693">
    <property type="entry name" value="Mce"/>
</dbReference>
<dbReference type="GO" id="GO:0005576">
    <property type="term" value="C:extracellular region"/>
    <property type="evidence" value="ECO:0007669"/>
    <property type="project" value="TreeGrafter"/>
</dbReference>
<comment type="caution">
    <text evidence="5">The sequence shown here is derived from an EMBL/GenBank/DDBJ whole genome shotgun (WGS) entry which is preliminary data.</text>
</comment>
<evidence type="ECO:0000313" key="5">
    <source>
        <dbReference type="EMBL" id="ODQ94381.1"/>
    </source>
</evidence>
<keyword evidence="6" id="KW-1185">Reference proteome</keyword>
<sequence>MHLHKRVRIQLVLFIVIALVAGAVMMFGYVKLPALLFGVGRYTVTVELPEAGGIYDSGNVTYSGTEVGRVVDVRLTDTGVEAVLSLKSNIEIPSDLDAQVHSQSAIGEQYIALQPRNATAAPLKNGDVIPRSRTWVPPNINSVLDATNRGLETIPQDNLRTVIDESYIALGGLGPDIARFVKGSTQLAIDARTNLDHLVGLIEQSQPVLDSQIDTAPAITAWAANLAAITGGLRDADAAVAGVFRKGPASAEQARELMQRLQPSVPILMANLASVGEVALTYQPALEQILVLLPQGVANMQAGGIPNLNTKQDYKGAFLDFNLNLNLPPPCTTGFLPAQQRRSASITDYPDAPSGDLYCRIPQDSMFNVRGARNYPCITHPGKRAPTARMCEGDEQYVALNAGDNWKGDANATLSGQDVPQHSADAQAPEPTVSAAEPVLAPVPEVPLIVGAQYDPATGTYLGPDGRIYTQSNLAHSANGRQTWQTMLYPSQAGR</sequence>
<evidence type="ECO:0000256" key="2">
    <source>
        <dbReference type="SAM" id="Phobius"/>
    </source>
</evidence>
<evidence type="ECO:0000256" key="1">
    <source>
        <dbReference type="SAM" id="MobiDB-lite"/>
    </source>
</evidence>
<dbReference type="InterPro" id="IPR024516">
    <property type="entry name" value="Mce_C"/>
</dbReference>
<evidence type="ECO:0000259" key="3">
    <source>
        <dbReference type="Pfam" id="PF02470"/>
    </source>
</evidence>
<dbReference type="RefSeq" id="WP_069404933.1">
    <property type="nucleotide sequence ID" value="NZ_JBHRZJ010000002.1"/>
</dbReference>
<dbReference type="NCBIfam" id="TIGR00996">
    <property type="entry name" value="Mtu_fam_mce"/>
    <property type="match status" value="1"/>
</dbReference>
<dbReference type="PANTHER" id="PTHR33371:SF16">
    <property type="entry name" value="MCE-FAMILY PROTEIN MCE3F"/>
    <property type="match status" value="1"/>
</dbReference>
<dbReference type="OrthoDB" id="4741753at2"/>
<evidence type="ECO:0000259" key="4">
    <source>
        <dbReference type="Pfam" id="PF11887"/>
    </source>
</evidence>
<dbReference type="PANTHER" id="PTHR33371">
    <property type="entry name" value="INTERMEMBRANE PHOSPHOLIPID TRANSPORT SYSTEM BINDING PROTEIN MLAD-RELATED"/>
    <property type="match status" value="1"/>
</dbReference>
<keyword evidence="2" id="KW-0472">Membrane</keyword>